<comment type="catalytic activity">
    <reaction evidence="1 10 11">
        <text>D-ribulose 5-phosphate = D-xylulose 5-phosphate</text>
        <dbReference type="Rhea" id="RHEA:13677"/>
        <dbReference type="ChEBI" id="CHEBI:57737"/>
        <dbReference type="ChEBI" id="CHEBI:58121"/>
        <dbReference type="EC" id="5.1.3.1"/>
    </reaction>
</comment>
<dbReference type="InterPro" id="IPR011060">
    <property type="entry name" value="RibuloseP-bd_barrel"/>
</dbReference>
<feature type="active site" description="Proton acceptor" evidence="10 12">
    <location>
        <position position="34"/>
    </location>
</feature>
<proteinExistence type="inferred from homology"/>
<dbReference type="GO" id="GO:0046872">
    <property type="term" value="F:metal ion binding"/>
    <property type="evidence" value="ECO:0007669"/>
    <property type="project" value="UniProtKB-UniRule"/>
</dbReference>
<evidence type="ECO:0000313" key="16">
    <source>
        <dbReference type="Proteomes" id="UP000051330"/>
    </source>
</evidence>
<dbReference type="NCBIfam" id="NF004076">
    <property type="entry name" value="PRK05581.1-4"/>
    <property type="match status" value="1"/>
</dbReference>
<gene>
    <name evidence="10" type="primary">rpe</name>
    <name evidence="15" type="ORF">FD09_GL002488</name>
</gene>
<evidence type="ECO:0000256" key="3">
    <source>
        <dbReference type="ARBA" id="ARBA00001941"/>
    </source>
</evidence>
<dbReference type="PROSITE" id="PS01085">
    <property type="entry name" value="RIBUL_P_3_EPIMER_1"/>
    <property type="match status" value="1"/>
</dbReference>
<evidence type="ECO:0000256" key="4">
    <source>
        <dbReference type="ARBA" id="ARBA00001947"/>
    </source>
</evidence>
<feature type="binding site" evidence="10 14">
    <location>
        <begin position="197"/>
        <end position="198"/>
    </location>
    <ligand>
        <name>substrate</name>
    </ligand>
</feature>
<dbReference type="OrthoDB" id="1645589at2"/>
<dbReference type="PATRIC" id="fig|1423792.3.peg.2536"/>
<comment type="cofactor">
    <cofactor evidence="5">
        <name>Fe(2+)</name>
        <dbReference type="ChEBI" id="CHEBI:29033"/>
    </cofactor>
</comment>
<evidence type="ECO:0000256" key="14">
    <source>
        <dbReference type="PIRSR" id="PIRSR001461-3"/>
    </source>
</evidence>
<keyword evidence="13" id="KW-0862">Zinc</keyword>
<keyword evidence="16" id="KW-1185">Reference proteome</keyword>
<dbReference type="EC" id="5.1.3.1" evidence="7 10"/>
<evidence type="ECO:0000256" key="12">
    <source>
        <dbReference type="PIRSR" id="PIRSR001461-1"/>
    </source>
</evidence>
<dbReference type="FunFam" id="3.20.20.70:FF:000004">
    <property type="entry name" value="Ribulose-phosphate 3-epimerase"/>
    <property type="match status" value="1"/>
</dbReference>
<feature type="active site" description="Proton donor" evidence="10 12">
    <location>
        <position position="175"/>
    </location>
</feature>
<organism evidence="15 16">
    <name type="scientific">Schleiferilactobacillus perolens DSM 12744</name>
    <dbReference type="NCBI Taxonomy" id="1423792"/>
    <lineage>
        <taxon>Bacteria</taxon>
        <taxon>Bacillati</taxon>
        <taxon>Bacillota</taxon>
        <taxon>Bacilli</taxon>
        <taxon>Lactobacillales</taxon>
        <taxon>Lactobacillaceae</taxon>
        <taxon>Schleiferilactobacillus</taxon>
    </lineage>
</organism>
<feature type="binding site" evidence="10">
    <location>
        <begin position="175"/>
        <end position="177"/>
    </location>
    <ligand>
        <name>substrate</name>
    </ligand>
</feature>
<comment type="cofactor">
    <cofactor evidence="4">
        <name>Zn(2+)</name>
        <dbReference type="ChEBI" id="CHEBI:29105"/>
    </cofactor>
</comment>
<comment type="cofactor">
    <cofactor evidence="3">
        <name>Co(2+)</name>
        <dbReference type="ChEBI" id="CHEBI:48828"/>
    </cofactor>
</comment>
<dbReference type="EMBL" id="AZEC01000005">
    <property type="protein sequence ID" value="KRL12948.1"/>
    <property type="molecule type" value="Genomic_DNA"/>
</dbReference>
<comment type="similarity">
    <text evidence="6 10 11">Belongs to the ribulose-phosphate 3-epimerase family.</text>
</comment>
<accession>A0A0R1N3P0</accession>
<dbReference type="GO" id="GO:0019323">
    <property type="term" value="P:pentose catabolic process"/>
    <property type="evidence" value="ECO:0007669"/>
    <property type="project" value="UniProtKB-UniRule"/>
</dbReference>
<evidence type="ECO:0000256" key="2">
    <source>
        <dbReference type="ARBA" id="ARBA00001936"/>
    </source>
</evidence>
<keyword evidence="8 10" id="KW-0479">Metal-binding</keyword>
<dbReference type="Pfam" id="PF00834">
    <property type="entry name" value="Ribul_P_3_epim"/>
    <property type="match status" value="1"/>
</dbReference>
<comment type="cofactor">
    <cofactor evidence="2">
        <name>Mn(2+)</name>
        <dbReference type="ChEBI" id="CHEBI:29035"/>
    </cofactor>
</comment>
<comment type="function">
    <text evidence="10">Catalyzes the reversible epimerization of D-ribulose 5-phosphate to D-xylulose 5-phosphate.</text>
</comment>
<evidence type="ECO:0000313" key="15">
    <source>
        <dbReference type="EMBL" id="KRL12948.1"/>
    </source>
</evidence>
<evidence type="ECO:0000256" key="5">
    <source>
        <dbReference type="ARBA" id="ARBA00001954"/>
    </source>
</evidence>
<dbReference type="STRING" id="1423792.FD09_GL002488"/>
<feature type="binding site" evidence="10 13">
    <location>
        <position position="65"/>
    </location>
    <ligand>
        <name>a divalent metal cation</name>
        <dbReference type="ChEBI" id="CHEBI:60240"/>
    </ligand>
</feature>
<dbReference type="InterPro" id="IPR013785">
    <property type="entry name" value="Aldolase_TIM"/>
</dbReference>
<dbReference type="AlphaFoldDB" id="A0A0R1N3P0"/>
<protein>
    <recommendedName>
        <fullName evidence="7 10">Ribulose-phosphate 3-epimerase</fullName>
        <ecNumber evidence="7 10">5.1.3.1</ecNumber>
    </recommendedName>
</protein>
<dbReference type="NCBIfam" id="TIGR01163">
    <property type="entry name" value="rpe"/>
    <property type="match status" value="1"/>
</dbReference>
<evidence type="ECO:0000256" key="13">
    <source>
        <dbReference type="PIRSR" id="PIRSR001461-2"/>
    </source>
</evidence>
<feature type="binding site" evidence="14">
    <location>
        <position position="177"/>
    </location>
    <ligand>
        <name>substrate</name>
    </ligand>
</feature>
<feature type="binding site" evidence="10 14">
    <location>
        <position position="65"/>
    </location>
    <ligand>
        <name>substrate</name>
    </ligand>
</feature>
<keyword evidence="10 11" id="KW-0119">Carbohydrate metabolism</keyword>
<feature type="binding site" evidence="10 14">
    <location>
        <position position="8"/>
    </location>
    <ligand>
        <name>substrate</name>
    </ligand>
</feature>
<reference evidence="15 16" key="1">
    <citation type="journal article" date="2015" name="Genome Announc.">
        <title>Expanding the biotechnology potential of lactobacilli through comparative genomics of 213 strains and associated genera.</title>
        <authorList>
            <person name="Sun Z."/>
            <person name="Harris H.M."/>
            <person name="McCann A."/>
            <person name="Guo C."/>
            <person name="Argimon S."/>
            <person name="Zhang W."/>
            <person name="Yang X."/>
            <person name="Jeffery I.B."/>
            <person name="Cooney J.C."/>
            <person name="Kagawa T.F."/>
            <person name="Liu W."/>
            <person name="Song Y."/>
            <person name="Salvetti E."/>
            <person name="Wrobel A."/>
            <person name="Rasinkangas P."/>
            <person name="Parkhill J."/>
            <person name="Rea M.C."/>
            <person name="O'Sullivan O."/>
            <person name="Ritari J."/>
            <person name="Douillard F.P."/>
            <person name="Paul Ross R."/>
            <person name="Yang R."/>
            <person name="Briner A.E."/>
            <person name="Felis G.E."/>
            <person name="de Vos W.M."/>
            <person name="Barrangou R."/>
            <person name="Klaenhammer T.R."/>
            <person name="Caufield P.W."/>
            <person name="Cui Y."/>
            <person name="Zhang H."/>
            <person name="O'Toole P.W."/>
        </authorList>
    </citation>
    <scope>NUCLEOTIDE SEQUENCE [LARGE SCALE GENOMIC DNA]</scope>
    <source>
        <strain evidence="15 16">DSM 12744</strain>
    </source>
</reference>
<dbReference type="CDD" id="cd00429">
    <property type="entry name" value="RPE"/>
    <property type="match status" value="1"/>
</dbReference>
<dbReference type="Gene3D" id="3.20.20.70">
    <property type="entry name" value="Aldolase class I"/>
    <property type="match status" value="1"/>
</dbReference>
<dbReference type="GO" id="GO:0004750">
    <property type="term" value="F:D-ribulose-phosphate 3-epimerase activity"/>
    <property type="evidence" value="ECO:0007669"/>
    <property type="project" value="UniProtKB-UniRule"/>
</dbReference>
<evidence type="ECO:0000256" key="11">
    <source>
        <dbReference type="PIRNR" id="PIRNR001461"/>
    </source>
</evidence>
<name>A0A0R1N3P0_9LACO</name>
<evidence type="ECO:0000256" key="8">
    <source>
        <dbReference type="ARBA" id="ARBA00022723"/>
    </source>
</evidence>
<feature type="binding site" evidence="10 14">
    <location>
        <begin position="141"/>
        <end position="144"/>
    </location>
    <ligand>
        <name>substrate</name>
    </ligand>
</feature>
<dbReference type="PANTHER" id="PTHR11749">
    <property type="entry name" value="RIBULOSE-5-PHOSPHATE-3-EPIMERASE"/>
    <property type="match status" value="1"/>
</dbReference>
<comment type="pathway">
    <text evidence="10">Carbohydrate degradation.</text>
</comment>
<evidence type="ECO:0000256" key="10">
    <source>
        <dbReference type="HAMAP-Rule" id="MF_02227"/>
    </source>
</evidence>
<evidence type="ECO:0000256" key="9">
    <source>
        <dbReference type="ARBA" id="ARBA00023235"/>
    </source>
</evidence>
<evidence type="ECO:0000256" key="7">
    <source>
        <dbReference type="ARBA" id="ARBA00013188"/>
    </source>
</evidence>
<dbReference type="Proteomes" id="UP000051330">
    <property type="component" value="Unassembled WGS sequence"/>
</dbReference>
<dbReference type="SUPFAM" id="SSF51366">
    <property type="entry name" value="Ribulose-phoshate binding barrel"/>
    <property type="match status" value="1"/>
</dbReference>
<dbReference type="RefSeq" id="WP_057819828.1">
    <property type="nucleotide sequence ID" value="NZ_AZEC01000005.1"/>
</dbReference>
<dbReference type="GO" id="GO:0005737">
    <property type="term" value="C:cytoplasm"/>
    <property type="evidence" value="ECO:0007669"/>
    <property type="project" value="UniProtKB-ARBA"/>
</dbReference>
<dbReference type="InterPro" id="IPR000056">
    <property type="entry name" value="Ribul_P_3_epim-like"/>
</dbReference>
<feature type="binding site" evidence="10 13">
    <location>
        <position position="175"/>
    </location>
    <ligand>
        <name>a divalent metal cation</name>
        <dbReference type="ChEBI" id="CHEBI:60240"/>
    </ligand>
</feature>
<evidence type="ECO:0000256" key="6">
    <source>
        <dbReference type="ARBA" id="ARBA00009541"/>
    </source>
</evidence>
<sequence>MALKIAPSILSADFANLATDVAKIEGVGDLIHVDVMDGHFVPNLAFGPQVVAALRPLTKLPLEVHLMVENPESFIPSFVQAGADTILVHAESTHHIYRVVQMIQEAGVKAGVVLNPGTPIEMVRSVLHIVDEVLIMTVNPGFGGQKFLPDMLSKVNHLAQNRDTTANGDYAIEVDGGVNADTIGQCADAGADIFVAGSFVFDSADPAAQIQRLRGLVE</sequence>
<keyword evidence="13" id="KW-0170">Cobalt</keyword>
<comment type="cofactor">
    <cofactor evidence="10 13">
        <name>a divalent metal cation</name>
        <dbReference type="ChEBI" id="CHEBI:60240"/>
    </cofactor>
    <text evidence="10 13">Binds 1 divalent metal cation per subunit.</text>
</comment>
<keyword evidence="13" id="KW-0464">Manganese</keyword>
<comment type="caution">
    <text evidence="15">The sequence shown here is derived from an EMBL/GenBank/DDBJ whole genome shotgun (WGS) entry which is preliminary data.</text>
</comment>
<feature type="binding site" evidence="10 13">
    <location>
        <position position="34"/>
    </location>
    <ligand>
        <name>a divalent metal cation</name>
        <dbReference type="ChEBI" id="CHEBI:60240"/>
    </ligand>
</feature>
<feature type="binding site" evidence="10 13">
    <location>
        <position position="32"/>
    </location>
    <ligand>
        <name>a divalent metal cation</name>
        <dbReference type="ChEBI" id="CHEBI:60240"/>
    </ligand>
</feature>
<dbReference type="HAMAP" id="MF_02227">
    <property type="entry name" value="RPE"/>
    <property type="match status" value="1"/>
</dbReference>
<dbReference type="InterPro" id="IPR026019">
    <property type="entry name" value="Ribul_P_3_epim"/>
</dbReference>
<dbReference type="GO" id="GO:0006098">
    <property type="term" value="P:pentose-phosphate shunt"/>
    <property type="evidence" value="ECO:0007669"/>
    <property type="project" value="UniProtKB-UniRule"/>
</dbReference>
<keyword evidence="9 10" id="KW-0413">Isomerase</keyword>
<dbReference type="PIRSF" id="PIRSF001461">
    <property type="entry name" value="RPE"/>
    <property type="match status" value="1"/>
</dbReference>
<evidence type="ECO:0000256" key="1">
    <source>
        <dbReference type="ARBA" id="ARBA00001782"/>
    </source>
</evidence>
<dbReference type="PROSITE" id="PS01086">
    <property type="entry name" value="RIBUL_P_3_EPIMER_2"/>
    <property type="match status" value="1"/>
</dbReference>